<reference evidence="1 2" key="1">
    <citation type="journal article" date="2019" name="Emerg. Microbes Infect.">
        <title>Comprehensive subspecies identification of 175 nontuberculous mycobacteria species based on 7547 genomic profiles.</title>
        <authorList>
            <person name="Matsumoto Y."/>
            <person name="Kinjo T."/>
            <person name="Motooka D."/>
            <person name="Nabeya D."/>
            <person name="Jung N."/>
            <person name="Uechi K."/>
            <person name="Horii T."/>
            <person name="Iida T."/>
            <person name="Fujita J."/>
            <person name="Nakamura S."/>
        </authorList>
    </citation>
    <scope>NUCLEOTIDE SEQUENCE [LARGE SCALE GENOMIC DNA]</scope>
    <source>
        <strain evidence="1 2">JCM 30396</strain>
    </source>
</reference>
<sequence length="179" mass="18093">MTANGQAVAVSPADQIRDKLDDPKVAASLNNLLDHADLLAVLVTGLDGLVRRGDVIADSLSCAVNDFKGASVAGVPGAEALKSVDLQSLAQSLATLSNSLVGAAPALNSLLSSRLTDPQTAEVLAALGQALVDGKAAAAAPGGPKGLFGLWKVTKDPDVVRGLGFMIQVARSFGRQVGQ</sequence>
<dbReference type="AlphaFoldDB" id="A0A7I7TCU7"/>
<dbReference type="InterPro" id="IPR012440">
    <property type="entry name" value="DUF1641"/>
</dbReference>
<gene>
    <name evidence="1" type="ORF">MHEL_42190</name>
</gene>
<keyword evidence="2" id="KW-1185">Reference proteome</keyword>
<dbReference type="RefSeq" id="WP_163749967.1">
    <property type="nucleotide sequence ID" value="NZ_AP022596.1"/>
</dbReference>
<evidence type="ECO:0000313" key="2">
    <source>
        <dbReference type="Proteomes" id="UP000467148"/>
    </source>
</evidence>
<organism evidence="1 2">
    <name type="scientific">Mycolicibacterium helvum</name>
    <dbReference type="NCBI Taxonomy" id="1534349"/>
    <lineage>
        <taxon>Bacteria</taxon>
        <taxon>Bacillati</taxon>
        <taxon>Actinomycetota</taxon>
        <taxon>Actinomycetes</taxon>
        <taxon>Mycobacteriales</taxon>
        <taxon>Mycobacteriaceae</taxon>
        <taxon>Mycolicibacterium</taxon>
    </lineage>
</organism>
<dbReference type="Proteomes" id="UP000467148">
    <property type="component" value="Chromosome"/>
</dbReference>
<evidence type="ECO:0008006" key="3">
    <source>
        <dbReference type="Google" id="ProtNLM"/>
    </source>
</evidence>
<dbReference type="EMBL" id="AP022596">
    <property type="protein sequence ID" value="BBY65976.1"/>
    <property type="molecule type" value="Genomic_DNA"/>
</dbReference>
<proteinExistence type="predicted"/>
<dbReference type="PANTHER" id="PTHR39180:SF2">
    <property type="entry name" value="DUF1641 DOMAIN-CONTAINING PROTEIN"/>
    <property type="match status" value="1"/>
</dbReference>
<dbReference type="PANTHER" id="PTHR39180">
    <property type="match status" value="1"/>
</dbReference>
<dbReference type="Pfam" id="PF07849">
    <property type="entry name" value="DUF1641"/>
    <property type="match status" value="1"/>
</dbReference>
<protein>
    <recommendedName>
        <fullName evidence="3">DUF1641 domain-containing protein</fullName>
    </recommendedName>
</protein>
<dbReference type="KEGG" id="mhev:MHEL_42190"/>
<accession>A0A7I7TCU7</accession>
<evidence type="ECO:0000313" key="1">
    <source>
        <dbReference type="EMBL" id="BBY65976.1"/>
    </source>
</evidence>
<name>A0A7I7TCU7_9MYCO</name>